<dbReference type="Proteomes" id="UP000566813">
    <property type="component" value="Unassembled WGS sequence"/>
</dbReference>
<accession>A0A7X1KL89</accession>
<protein>
    <submittedName>
        <fullName evidence="2">Uncharacterized protein</fullName>
    </submittedName>
</protein>
<evidence type="ECO:0000313" key="3">
    <source>
        <dbReference type="Proteomes" id="UP000566813"/>
    </source>
</evidence>
<keyword evidence="1" id="KW-0472">Membrane</keyword>
<evidence type="ECO:0000313" key="2">
    <source>
        <dbReference type="EMBL" id="MBC2664995.1"/>
    </source>
</evidence>
<gene>
    <name evidence="2" type="ORF">H7F51_05665</name>
</gene>
<dbReference type="RefSeq" id="WP_185663237.1">
    <property type="nucleotide sequence ID" value="NZ_JACLAW010000003.1"/>
</dbReference>
<sequence>MDFVSDHLALVCGLAAALVAALAWWGDRRRLHRRDRDRVGIMPWTGLFFWATLLAVLLLAVAGQEWLGRK</sequence>
<keyword evidence="3" id="KW-1185">Reference proteome</keyword>
<reference evidence="2 3" key="1">
    <citation type="submission" date="2020-08" db="EMBL/GenBank/DDBJ databases">
        <title>The genome sequence of type strain Novosphingobium flavum NBRC 111647.</title>
        <authorList>
            <person name="Liu Y."/>
        </authorList>
    </citation>
    <scope>NUCLEOTIDE SEQUENCE [LARGE SCALE GENOMIC DNA]</scope>
    <source>
        <strain evidence="2 3">NBRC 111647</strain>
    </source>
</reference>
<organism evidence="2 3">
    <name type="scientific">Novosphingobium flavum</name>
    <dbReference type="NCBI Taxonomy" id="1778672"/>
    <lineage>
        <taxon>Bacteria</taxon>
        <taxon>Pseudomonadati</taxon>
        <taxon>Pseudomonadota</taxon>
        <taxon>Alphaproteobacteria</taxon>
        <taxon>Sphingomonadales</taxon>
        <taxon>Sphingomonadaceae</taxon>
        <taxon>Novosphingobium</taxon>
    </lineage>
</organism>
<proteinExistence type="predicted"/>
<name>A0A7X1KL89_9SPHN</name>
<dbReference type="EMBL" id="JACLAW010000003">
    <property type="protein sequence ID" value="MBC2664995.1"/>
    <property type="molecule type" value="Genomic_DNA"/>
</dbReference>
<feature type="transmembrane region" description="Helical" evidence="1">
    <location>
        <begin position="47"/>
        <end position="67"/>
    </location>
</feature>
<keyword evidence="1" id="KW-0812">Transmembrane</keyword>
<comment type="caution">
    <text evidence="2">The sequence shown here is derived from an EMBL/GenBank/DDBJ whole genome shotgun (WGS) entry which is preliminary data.</text>
</comment>
<keyword evidence="1" id="KW-1133">Transmembrane helix</keyword>
<dbReference type="AlphaFoldDB" id="A0A7X1KL89"/>
<evidence type="ECO:0000256" key="1">
    <source>
        <dbReference type="SAM" id="Phobius"/>
    </source>
</evidence>